<dbReference type="InterPro" id="IPR021858">
    <property type="entry name" value="Fun_TF"/>
</dbReference>
<dbReference type="PANTHER" id="PTHR37540:SF5">
    <property type="entry name" value="TRANSCRIPTION FACTOR DOMAIN-CONTAINING PROTEIN"/>
    <property type="match status" value="1"/>
</dbReference>
<reference evidence="2" key="1">
    <citation type="submission" date="2023-04" db="EMBL/GenBank/DDBJ databases">
        <title>Black Yeasts Isolated from many extreme environments.</title>
        <authorList>
            <person name="Coleine C."/>
            <person name="Stajich J.E."/>
            <person name="Selbmann L."/>
        </authorList>
    </citation>
    <scope>NUCLEOTIDE SEQUENCE</scope>
    <source>
        <strain evidence="2">CCFEE 5312</strain>
    </source>
</reference>
<sequence>MPTSYAFITCKEGRVQDASTKAKIRKHAMKDIGFARRRPQIWHAELAVRESHDSATTKPTTTNRTSKQVSRSPAEDQADSNPNLAVTSYRQHQLPFAAAPTRSFGTDPFDVAPILISSTINRLLQYFDHYSSKFPNNFTWTPCVSRLLNEATHDELLMNCILSAAASRVQYIQGVSSADVKKQELSSTQQGLQLLRHSITDSAVQTTAATERVIACVLYLGAAAFYRKDLATSAKHIDAAVKLANSIGGVTRLQDPQTLVRLVSMDDALACAELRPCALDCTYDPGPLKFDGSNHNCYDNLSDLFKSECGQCLPSALQAAVPAIVECRRAKYDLEKFVSLLSPPALQVRQWVILRSLAIRNRLLKFYPTDRKAVVVRMALILWTLLPPCDPRQAGTAQIVTRSIAELFTSQDDSIWDGHDTIRFWCLLVGFYSAQELSETRTWFADTIRETVHVKGVIIGVRNGTALYEDLVALQASFGFNEPALCQQTNALTQYVRFWDEFEED</sequence>
<proteinExistence type="predicted"/>
<dbReference type="Proteomes" id="UP001271007">
    <property type="component" value="Unassembled WGS sequence"/>
</dbReference>
<accession>A0AAJ0DI82</accession>
<evidence type="ECO:0000313" key="2">
    <source>
        <dbReference type="EMBL" id="KAK3054604.1"/>
    </source>
</evidence>
<dbReference type="Pfam" id="PF11951">
    <property type="entry name" value="Fungal_trans_2"/>
    <property type="match status" value="1"/>
</dbReference>
<organism evidence="2 3">
    <name type="scientific">Extremus antarcticus</name>
    <dbReference type="NCBI Taxonomy" id="702011"/>
    <lineage>
        <taxon>Eukaryota</taxon>
        <taxon>Fungi</taxon>
        <taxon>Dikarya</taxon>
        <taxon>Ascomycota</taxon>
        <taxon>Pezizomycotina</taxon>
        <taxon>Dothideomycetes</taxon>
        <taxon>Dothideomycetidae</taxon>
        <taxon>Mycosphaerellales</taxon>
        <taxon>Extremaceae</taxon>
        <taxon>Extremus</taxon>
    </lineage>
</organism>
<name>A0AAJ0DI82_9PEZI</name>
<feature type="region of interest" description="Disordered" evidence="1">
    <location>
        <begin position="48"/>
        <end position="81"/>
    </location>
</feature>
<dbReference type="PANTHER" id="PTHR37540">
    <property type="entry name" value="TRANSCRIPTION FACTOR (ACR-2), PUTATIVE-RELATED-RELATED"/>
    <property type="match status" value="1"/>
</dbReference>
<dbReference type="EMBL" id="JAWDJX010000011">
    <property type="protein sequence ID" value="KAK3054604.1"/>
    <property type="molecule type" value="Genomic_DNA"/>
</dbReference>
<protein>
    <submittedName>
        <fullName evidence="2">Uncharacterized protein</fullName>
    </submittedName>
</protein>
<feature type="compositionally biased region" description="Low complexity" evidence="1">
    <location>
        <begin position="56"/>
        <end position="65"/>
    </location>
</feature>
<comment type="caution">
    <text evidence="2">The sequence shown here is derived from an EMBL/GenBank/DDBJ whole genome shotgun (WGS) entry which is preliminary data.</text>
</comment>
<gene>
    <name evidence="2" type="ORF">LTR09_004333</name>
</gene>
<keyword evidence="3" id="KW-1185">Reference proteome</keyword>
<dbReference type="AlphaFoldDB" id="A0AAJ0DI82"/>
<evidence type="ECO:0000256" key="1">
    <source>
        <dbReference type="SAM" id="MobiDB-lite"/>
    </source>
</evidence>
<evidence type="ECO:0000313" key="3">
    <source>
        <dbReference type="Proteomes" id="UP001271007"/>
    </source>
</evidence>